<feature type="domain" description="MMS19 N-terminal" evidence="2">
    <location>
        <begin position="55"/>
        <end position="226"/>
    </location>
</feature>
<evidence type="ECO:0000259" key="2">
    <source>
        <dbReference type="Pfam" id="PF14500"/>
    </source>
</evidence>
<dbReference type="InterPro" id="IPR016024">
    <property type="entry name" value="ARM-type_fold"/>
</dbReference>
<dbReference type="Gene3D" id="1.20.1110.10">
    <property type="entry name" value="Calcium-transporting ATPase, transmembrane domain"/>
    <property type="match status" value="1"/>
</dbReference>
<sequence>MHNFQFKITLERATMIRNLKFHMDELQSDEVEVAKWISSIKDGKQHISDFFSTFQDSFNSSSLSCRLSSFKMLAEIVEKLSPDIIFEAEASKLITYLIEVLKEDHHLAETILGILDSLLCLRMSDDAERVITTVFSLRHVQSYVQKGRLSVFRIAHTYVSSIKKGAGCSSFLEQYYLAIQGEHDPECMMEIFTSFPVFVKKFDIESPLLENYFSYFESFFPVEFYEASTFYVWKFQCLALKTNIVVLKIGDENNVSREDVSNALIDCMTTTDQFAVLCFRCIENSLDEVENEEIFMLLRSALKRFTPCCIVDAREQVFKLINKCYYTYPPVLEESILTLLHDLVKTVFTESDKQMKISFADYICNKAEAFFGNPVLNQLHKSEKMLRVASTAVSDMFDYFFEWVCCTIISKCVSHDFYAADYAKIMAQWCKIKTEHSKNISYESTMESIKKLAMRWFHSEQEEFKGSAINILSYLLESCPRMVTNSDVELITADVIQLIKTNPKFEKDAWEQWFRCLPTNHWEYVKKILLPKMLRESNTMALSLFPLFTSHNVAIKPFLELIEKSFKHSSEKSAQMEEIKLIVQSMHDAVHQPEINEQLCEAILQSSIIGDLIGWNLAGDLSDVNVEVGNSIAKLIRTYYHSFPRRLSNQLANKLADYVRKDGIGFFFMKFSSRNIIAPVFASFIATDIMSFEGLFKEIWDVRCCLHDPMKVKRHCACYKLFSCIFNSLESVENTIYKEILDQYTFHCANYSEKFPELLIPYAYLANSYLVKKNSTGLPQIEFIFGMLCHEQTSGQAIEAMKILFPDQESADELFCMQRIDPDSKSWIYHEASCIFKKLFGNLDISNYVVDDFIQAVSMIQLHSNSCSDDDDYFKKLFQILISSLQSRSSATVEISLNTICSMLESKCNCPITVDDLLIISKELFAVISKSNSVIISVKALECMKLLGKLFCAECNTSTKEVILDHLLELLDHHKRLLQFLQNLNGLVSPFAYNGADMANALPGLRTPEALRRLASSLQTALSEYEHLYQMRPWKYMHMFSHTTTGLFPFCWVYACLSFLVSVLILIDAVGRDHAALTASLLLCMITVGNLHLASYAFYMRRTELFRKGALIVQEIERLCANCPATFYLTDIYIPLSDSVELCWVYRDDRLVSLPVALLVDGDIALLRPGRPAPCRCRELFPSKQGCRRMFQRGDRHEEINEPDKQGCVEPCACLAVEILESPAVSVFRRCCASKCERRPPLIEETNRILHRYMERILLPVVVGLGVCTAVVQYCLMENLEDGWIVAFLARLALVVLPLLMPAVSAFMIGFHCLNNARLIASLQYGWSGFGRMLDLAIHLYLGQPEHLPYTTGPYPTLGSVTSVGVVDKKGILSLADPSAEKVFFFSNDGEGTPGASQSSTRRAHVLDLSGNGSQLQFDDPNWNSFVSHLKPVGLNALLNGCGLRGEWTKFLDHLEAVSHIAGGGQMAVNSRRCLCTLAKAMHFDPDNACSNFDIKRILAAYRMAPQLNNGKSEKTPVGNAFATVLQDHSNTYSQMMCQGSADMLMPMCSYYWDGRRVRQLDKWHQRKIKDFATRYNLTAYCLALTYRPLPRWAINYPCDNSYYDLTNSLFNAVELKTMESYCSKCSDAATSTCSLDTLLQSALVSSPQSKDVFFKDHVFLGMVAFQYQAKPDVVRLIERLDKMCIRFIHFSKENEFRSRVFAEKMGLETGWNCHISLEASENGASSTQQRRIGNVVKRKCCEFSTTAQSLTFTSEPDVSKLRSEADVLNFSCKMSLADADLHVDRAPLADETEQTPLLDSNSNLSSKEFKIVNSTDPSVRSVSADSLTSCCMETDPSGMYGDSSEFLISNQAQLPKGIDNIRPHLSSVDNVPLLVPLFTDCVEAATNEMLRIMQENDECVCVVGSSLNVDNAELFCTADVAVSVEPELPVGCCADQEQTSGLSSGSVSGSTSGLASLKTRHQSATCYSCVQLAHRINSLPCAFSVHSLDKGFLTNAFATSMPMLRRFRVAFYFLLSCSLLLSFVQLASLAAVQWTPFAPDMLLWLLCLALPVLSASLAMPTPERTAAAGSDSPLVHKRRSNRKEIVTFFTQFSVKFLPSGFGVLLLFVLTTRFLQSTSTANTNDHWPQTSSDGHVRLPPPQLLLAQNYCAWFFLLYMIGVSASHVHCYELMMNKPPTRNRNWLFACLALQLVQSFYCSPPLWPGRWKFRYGDVPWFVSVFAFLWTIPVLCINEAMKRLEASQHQRRQRRRRLSFDTKLGMNSPF</sequence>
<feature type="transmembrane region" description="Helical" evidence="1">
    <location>
        <begin position="2010"/>
        <end position="2036"/>
    </location>
</feature>
<keyword evidence="1" id="KW-1133">Transmembrane helix</keyword>
<evidence type="ECO:0000256" key="1">
    <source>
        <dbReference type="SAM" id="Phobius"/>
    </source>
</evidence>
<keyword evidence="4" id="KW-1185">Reference proteome</keyword>
<dbReference type="InterPro" id="IPR023298">
    <property type="entry name" value="ATPase_P-typ_TM_dom_sf"/>
</dbReference>
<feature type="transmembrane region" description="Helical" evidence="1">
    <location>
        <begin position="676"/>
        <end position="696"/>
    </location>
</feature>
<dbReference type="OrthoDB" id="5568754at2759"/>
<protein>
    <recommendedName>
        <fullName evidence="2">MMS19 N-terminal domain-containing protein</fullName>
    </recommendedName>
</protein>
<comment type="caution">
    <text evidence="3">The sequence shown here is derived from an EMBL/GenBank/DDBJ whole genome shotgun (WGS) entry which is preliminary data.</text>
</comment>
<dbReference type="SUPFAM" id="SSF48371">
    <property type="entry name" value="ARM repeat"/>
    <property type="match status" value="2"/>
</dbReference>
<dbReference type="Pfam" id="PF14500">
    <property type="entry name" value="MMS19_N"/>
    <property type="match status" value="1"/>
</dbReference>
<organism evidence="3 4">
    <name type="scientific">Trichinella patagoniensis</name>
    <dbReference type="NCBI Taxonomy" id="990121"/>
    <lineage>
        <taxon>Eukaryota</taxon>
        <taxon>Metazoa</taxon>
        <taxon>Ecdysozoa</taxon>
        <taxon>Nematoda</taxon>
        <taxon>Enoplea</taxon>
        <taxon>Dorylaimia</taxon>
        <taxon>Trichinellida</taxon>
        <taxon>Trichinellidae</taxon>
        <taxon>Trichinella</taxon>
    </lineage>
</organism>
<feature type="transmembrane region" description="Helical" evidence="1">
    <location>
        <begin position="2215"/>
        <end position="2236"/>
    </location>
</feature>
<evidence type="ECO:0000313" key="3">
    <source>
        <dbReference type="EMBL" id="KRY17590.1"/>
    </source>
</evidence>
<name>A0A0V0ZXY9_9BILA</name>
<dbReference type="InterPro" id="IPR029240">
    <property type="entry name" value="MMS19_N"/>
</dbReference>
<dbReference type="SUPFAM" id="SSF81660">
    <property type="entry name" value="Metal cation-transporting ATPase, ATP-binding domain N"/>
    <property type="match status" value="1"/>
</dbReference>
<dbReference type="PANTHER" id="PTHR13219:SF6">
    <property type="entry name" value="TRANSMEMBRANE PROTEIN 94"/>
    <property type="match status" value="1"/>
</dbReference>
<evidence type="ECO:0000313" key="4">
    <source>
        <dbReference type="Proteomes" id="UP000054783"/>
    </source>
</evidence>
<feature type="transmembrane region" description="Helical" evidence="1">
    <location>
        <begin position="2151"/>
        <end position="2171"/>
    </location>
</feature>
<keyword evidence="1" id="KW-0812">Transmembrane</keyword>
<keyword evidence="1" id="KW-0472">Membrane</keyword>
<feature type="transmembrane region" description="Helical" evidence="1">
    <location>
        <begin position="2183"/>
        <end position="2203"/>
    </location>
</feature>
<feature type="transmembrane region" description="Helical" evidence="1">
    <location>
        <begin position="2042"/>
        <end position="2060"/>
    </location>
</feature>
<dbReference type="SUPFAM" id="SSF81665">
    <property type="entry name" value="Calcium ATPase, transmembrane domain M"/>
    <property type="match status" value="1"/>
</dbReference>
<feature type="transmembrane region" description="Helical" evidence="1">
    <location>
        <begin position="1288"/>
        <end position="1314"/>
    </location>
</feature>
<reference evidence="3 4" key="1">
    <citation type="submission" date="2015-01" db="EMBL/GenBank/DDBJ databases">
        <title>Evolution of Trichinella species and genotypes.</title>
        <authorList>
            <person name="Korhonen P.K."/>
            <person name="Edoardo P."/>
            <person name="Giuseppe L.R."/>
            <person name="Gasser R.B."/>
        </authorList>
    </citation>
    <scope>NUCLEOTIDE SEQUENCE [LARGE SCALE GENOMIC DNA]</scope>
    <source>
        <strain evidence="3">ISS2496</strain>
    </source>
</reference>
<feature type="transmembrane region" description="Helical" evidence="1">
    <location>
        <begin position="1257"/>
        <end position="1276"/>
    </location>
</feature>
<dbReference type="PANTHER" id="PTHR13219">
    <property type="entry name" value="TRANSMEMBRANE PROTEIN 94"/>
    <property type="match status" value="1"/>
</dbReference>
<dbReference type="InterPro" id="IPR039720">
    <property type="entry name" value="TMEM94"/>
</dbReference>
<accession>A0A0V0ZXY9</accession>
<gene>
    <name evidence="3" type="primary">COQ7</name>
    <name evidence="3" type="ORF">T12_11037</name>
</gene>
<feature type="transmembrane region" description="Helical" evidence="1">
    <location>
        <begin position="1079"/>
        <end position="1099"/>
    </location>
</feature>
<dbReference type="InterPro" id="IPR023299">
    <property type="entry name" value="ATPase_P-typ_cyto_dom_N"/>
</dbReference>
<feature type="transmembrane region" description="Helical" evidence="1">
    <location>
        <begin position="2086"/>
        <end position="2110"/>
    </location>
</feature>
<proteinExistence type="predicted"/>
<feature type="transmembrane region" description="Helical" evidence="1">
    <location>
        <begin position="1047"/>
        <end position="1067"/>
    </location>
</feature>
<dbReference type="EMBL" id="JYDQ01000059">
    <property type="protein sequence ID" value="KRY17590.1"/>
    <property type="molecule type" value="Genomic_DNA"/>
</dbReference>
<dbReference type="GO" id="GO:0000166">
    <property type="term" value="F:nucleotide binding"/>
    <property type="evidence" value="ECO:0007669"/>
    <property type="project" value="InterPro"/>
</dbReference>
<dbReference type="Proteomes" id="UP000054783">
    <property type="component" value="Unassembled WGS sequence"/>
</dbReference>